<reference evidence="1" key="1">
    <citation type="submission" date="2018-05" db="EMBL/GenBank/DDBJ databases">
        <authorList>
            <person name="Lanie J.A."/>
            <person name="Ng W.-L."/>
            <person name="Kazmierczak K.M."/>
            <person name="Andrzejewski T.M."/>
            <person name="Davidsen T.M."/>
            <person name="Wayne K.J."/>
            <person name="Tettelin H."/>
            <person name="Glass J.I."/>
            <person name="Rusch D."/>
            <person name="Podicherti R."/>
            <person name="Tsui H.-C.T."/>
            <person name="Winkler M.E."/>
        </authorList>
    </citation>
    <scope>NUCLEOTIDE SEQUENCE</scope>
</reference>
<accession>A0A382I0T4</accession>
<sequence>MYSEIGTGQAKFYLTRDVAVIDSKIVSTLP</sequence>
<proteinExistence type="predicted"/>
<evidence type="ECO:0000313" key="1">
    <source>
        <dbReference type="EMBL" id="SVB93206.1"/>
    </source>
</evidence>
<dbReference type="AlphaFoldDB" id="A0A382I0T4"/>
<organism evidence="1">
    <name type="scientific">marine metagenome</name>
    <dbReference type="NCBI Taxonomy" id="408172"/>
    <lineage>
        <taxon>unclassified sequences</taxon>
        <taxon>metagenomes</taxon>
        <taxon>ecological metagenomes</taxon>
    </lineage>
</organism>
<name>A0A382I0T4_9ZZZZ</name>
<gene>
    <name evidence="1" type="ORF">METZ01_LOCUS246060</name>
</gene>
<protein>
    <submittedName>
        <fullName evidence="1">Uncharacterized protein</fullName>
    </submittedName>
</protein>
<dbReference type="EMBL" id="UINC01064489">
    <property type="protein sequence ID" value="SVB93206.1"/>
    <property type="molecule type" value="Genomic_DNA"/>
</dbReference>